<evidence type="ECO:0000259" key="7">
    <source>
        <dbReference type="PROSITE" id="PS51686"/>
    </source>
</evidence>
<dbReference type="PANTHER" id="PTHR10048:SF7">
    <property type="entry name" value="PHOSPHATIDYLINOSITOL 3-KINASE CATALYTIC SUBUNIT TYPE 3"/>
    <property type="match status" value="1"/>
</dbReference>
<feature type="domain" description="SAM-dependent MTase RsmB/NOP-type" evidence="7">
    <location>
        <begin position="501"/>
        <end position="791"/>
    </location>
</feature>
<dbReference type="GO" id="GO:0048015">
    <property type="term" value="P:phosphatidylinositol-mediated signaling"/>
    <property type="evidence" value="ECO:0007669"/>
    <property type="project" value="TreeGrafter"/>
</dbReference>
<feature type="binding site" evidence="6">
    <location>
        <position position="626"/>
    </location>
    <ligand>
        <name>S-adenosyl-L-methionine</name>
        <dbReference type="ChEBI" id="CHEBI:59789"/>
    </ligand>
</feature>
<protein>
    <submittedName>
        <fullName evidence="8">Phosphatidylinositol 3-kinase VPS34</fullName>
    </submittedName>
</protein>
<dbReference type="InterPro" id="IPR000403">
    <property type="entry name" value="PI3/4_kinase_cat_dom"/>
</dbReference>
<organism evidence="8 9">
    <name type="scientific">Symbiodinium microadriaticum</name>
    <name type="common">Dinoflagellate</name>
    <name type="synonym">Zooxanthella microadriatica</name>
    <dbReference type="NCBI Taxonomy" id="2951"/>
    <lineage>
        <taxon>Eukaryota</taxon>
        <taxon>Sar</taxon>
        <taxon>Alveolata</taxon>
        <taxon>Dinophyceae</taxon>
        <taxon>Suessiales</taxon>
        <taxon>Symbiodiniaceae</taxon>
        <taxon>Symbiodinium</taxon>
    </lineage>
</organism>
<dbReference type="InterPro" id="IPR029063">
    <property type="entry name" value="SAM-dependent_MTases_sf"/>
</dbReference>
<keyword evidence="1 6" id="KW-0489">Methyltransferase</keyword>
<dbReference type="GO" id="GO:0005768">
    <property type="term" value="C:endosome"/>
    <property type="evidence" value="ECO:0007669"/>
    <property type="project" value="TreeGrafter"/>
</dbReference>
<dbReference type="GO" id="GO:0032259">
    <property type="term" value="P:methylation"/>
    <property type="evidence" value="ECO:0007669"/>
    <property type="project" value="UniProtKB-KW"/>
</dbReference>
<feature type="binding site" evidence="6">
    <location>
        <position position="676"/>
    </location>
    <ligand>
        <name>S-adenosyl-L-methionine</name>
        <dbReference type="ChEBI" id="CHEBI:59789"/>
    </ligand>
</feature>
<dbReference type="Gene3D" id="1.10.1070.11">
    <property type="entry name" value="Phosphatidylinositol 3-/4-kinase, catalytic domain"/>
    <property type="match status" value="1"/>
</dbReference>
<dbReference type="GO" id="GO:0000045">
    <property type="term" value="P:autophagosome assembly"/>
    <property type="evidence" value="ECO:0007669"/>
    <property type="project" value="TreeGrafter"/>
</dbReference>
<dbReference type="Pfam" id="PF01189">
    <property type="entry name" value="Methyltr_RsmB-F"/>
    <property type="match status" value="1"/>
</dbReference>
<dbReference type="Gene3D" id="3.40.50.150">
    <property type="entry name" value="Vaccinia Virus protein VP39"/>
    <property type="match status" value="1"/>
</dbReference>
<dbReference type="GO" id="GO:0005777">
    <property type="term" value="C:peroxisome"/>
    <property type="evidence" value="ECO:0007669"/>
    <property type="project" value="TreeGrafter"/>
</dbReference>
<dbReference type="SUPFAM" id="SSF53335">
    <property type="entry name" value="S-adenosyl-L-methionine-dependent methyltransferases"/>
    <property type="match status" value="1"/>
</dbReference>
<evidence type="ECO:0000256" key="1">
    <source>
        <dbReference type="ARBA" id="ARBA00022603"/>
    </source>
</evidence>
<dbReference type="GO" id="GO:0034272">
    <property type="term" value="C:phosphatidylinositol 3-kinase complex, class III, type II"/>
    <property type="evidence" value="ECO:0007669"/>
    <property type="project" value="TreeGrafter"/>
</dbReference>
<dbReference type="InterPro" id="IPR015433">
    <property type="entry name" value="PI3/4_kinase"/>
</dbReference>
<dbReference type="GO" id="GO:0000407">
    <property type="term" value="C:phagophore assembly site"/>
    <property type="evidence" value="ECO:0007669"/>
    <property type="project" value="TreeGrafter"/>
</dbReference>
<dbReference type="Pfam" id="PF13374">
    <property type="entry name" value="TPR_10"/>
    <property type="match status" value="1"/>
</dbReference>
<dbReference type="GO" id="GO:0016303">
    <property type="term" value="F:1-phosphatidylinositol-3-kinase activity"/>
    <property type="evidence" value="ECO:0007669"/>
    <property type="project" value="TreeGrafter"/>
</dbReference>
<feature type="binding site" evidence="6">
    <location>
        <begin position="597"/>
        <end position="603"/>
    </location>
    <ligand>
        <name>S-adenosyl-L-methionine</name>
        <dbReference type="ChEBI" id="CHEBI:59789"/>
    </ligand>
</feature>
<evidence type="ECO:0000256" key="3">
    <source>
        <dbReference type="ARBA" id="ARBA00022691"/>
    </source>
</evidence>
<dbReference type="InterPro" id="IPR001678">
    <property type="entry name" value="MeTrfase_RsmB-F_NOP2_dom"/>
</dbReference>
<dbReference type="GO" id="GO:0034271">
    <property type="term" value="C:phosphatidylinositol 3-kinase complex, class III, type I"/>
    <property type="evidence" value="ECO:0007669"/>
    <property type="project" value="TreeGrafter"/>
</dbReference>
<keyword evidence="5 6" id="KW-0694">RNA-binding</keyword>
<keyword evidence="2 6" id="KW-0808">Transferase</keyword>
<keyword evidence="9" id="KW-1185">Reference proteome</keyword>
<dbReference type="InterPro" id="IPR049560">
    <property type="entry name" value="MeTrfase_RsmB-F_NOP2_cat"/>
</dbReference>
<dbReference type="PANTHER" id="PTHR10048">
    <property type="entry name" value="PHOSPHATIDYLINOSITOL KINASE"/>
    <property type="match status" value="1"/>
</dbReference>
<dbReference type="Pfam" id="PF00454">
    <property type="entry name" value="PI3_PI4_kinase"/>
    <property type="match status" value="1"/>
</dbReference>
<proteinExistence type="inferred from homology"/>
<comment type="similarity">
    <text evidence="6">Belongs to the class I-like SAM-binding methyltransferase superfamily. RsmB/NOP family.</text>
</comment>
<sequence>MAPPWSQVAAAWGILERLPPAETRMLRFVPYRVLAMTPSAGYIKFVPGAVSLSKALAQSNGDLMVWLTANRPYERSLDEMALASCTTTNELAFRNVANLEQETAELFASLLDEHTTDAESQRVEKEWAMAMAILAGIGLNYSEFCVPILAPMELAYNISKRQTPGPDLAQKIVRDTATGDESRINLGVDHRGRKVDHRRDVWVLRVTDDDGQVKHAGAEADGLLKPLRMRLANLRRELGEDAVLISQASMINLALLLRAKGRYEEAEPPLRQALEICSKLLTDVGMWPLHRQEWGNGNSCGHRAEFCIHILAAMELAYNIFKRQTPGPDLAQKIIRDTATGESGHRCDVWVRQVKHAGAEADGLLKPLRMRLANLRRELGEDAEPARRAQLGEQHPNAHGRGQLGRVAPGKLLTDVGMWPLHRQALEGRRASFGDSHPDTVGSMRSLPTCAGVLPPTAWQPIFRAWISVGLASLLLLVRSPCMAVVTLESEFGTRWPQLAEALGKPKRYAVWVNPFAAKGAAQEVLRSHQLEPLTGIAGEAHLWAPSETTEQLLPKPPTCSVTGLKTYYPLDLASAMPVLALLQACSSMPTATLDTCAAPGGKFLLLAGALLRNRILHKTDLVAVESDAFRVSRLKQNLRLYLPDDASRHVRVHRADSTRVLGQLQEGPFDAVLVDAPCSSERERLLRSLRRGQNTEVWKLTKAQANARRQVLGIGDRHLDNLQITPEGHFFHIDFGFIFGEDPKPFAPRLRLPQQIASVLMAVSDAESGGTLLDRCFLLAGRAYIALRRSMPLWVSLLRVTGQAGGAGCAGLRADANSAVVVVTDRLRSDLGSHGEEEAASEFLMVFLPVWRGFGAMWNLGAWCMLGRVLSSVQSSPDTSCMLQFSAAHQNLDSSDPDCSSSADWTEQLRVTALNSTTGSPSSSGASTSSGAEGETILMAWSPDFGTGVVPGDVLVFKYSASAEWEVQANLTEVASQNVTLPASWARDTALSSEKIVVASENVAGVRSTHTFKYDGASWVFLGQQSFPSFYPFYLALGGDLLVFEEVRPEGSNKVFQTFQLQGSLWSLVPTAEVQIVSFLYPRYSGIASDGRTLAIQLESLFVYRWAGNSWSNVATISAPAAIGIGVDVDGDYIIAYEFIAADLRTEAAIYEDQGGLWSEVFRIDVSGQFLGVLGISSSGKAIVECENYNCPGINILEVSSNGTWGVTQTIDYVQSAVIPSGAISDLWMQWDFLDFDNDHAWDFLDFDNDHAWDFLDFDNDHVLTESTEALYPVLTDKVHQLGLFWK</sequence>
<dbReference type="GO" id="GO:0003723">
    <property type="term" value="F:RNA binding"/>
    <property type="evidence" value="ECO:0007669"/>
    <property type="project" value="UniProtKB-UniRule"/>
</dbReference>
<gene>
    <name evidence="8" type="primary">VPS34</name>
    <name evidence="8" type="ORF">AK812_SmicGene1935</name>
</gene>
<feature type="binding site" evidence="6">
    <location>
        <position position="657"/>
    </location>
    <ligand>
        <name>S-adenosyl-L-methionine</name>
        <dbReference type="ChEBI" id="CHEBI:59789"/>
    </ligand>
</feature>
<dbReference type="PROSITE" id="PS51686">
    <property type="entry name" value="SAM_MT_RSMB_NOP"/>
    <property type="match status" value="1"/>
</dbReference>
<dbReference type="GO" id="GO:0006897">
    <property type="term" value="P:endocytosis"/>
    <property type="evidence" value="ECO:0007669"/>
    <property type="project" value="TreeGrafter"/>
</dbReference>
<accession>A0A1Q9F2Q6</accession>
<dbReference type="InterPro" id="IPR036940">
    <property type="entry name" value="PI3/4_kinase_cat_sf"/>
</dbReference>
<dbReference type="SMART" id="SM00146">
    <property type="entry name" value="PI3Kc"/>
    <property type="match status" value="1"/>
</dbReference>
<keyword evidence="3 6" id="KW-0949">S-adenosyl-L-methionine</keyword>
<dbReference type="InterPro" id="IPR011990">
    <property type="entry name" value="TPR-like_helical_dom_sf"/>
</dbReference>
<evidence type="ECO:0000313" key="9">
    <source>
        <dbReference type="Proteomes" id="UP000186817"/>
    </source>
</evidence>
<dbReference type="Proteomes" id="UP000186817">
    <property type="component" value="Unassembled WGS sequence"/>
</dbReference>
<evidence type="ECO:0000256" key="5">
    <source>
        <dbReference type="ARBA" id="ARBA00022884"/>
    </source>
</evidence>
<dbReference type="EMBL" id="LSRX01000021">
    <property type="protein sequence ID" value="OLQ13955.1"/>
    <property type="molecule type" value="Genomic_DNA"/>
</dbReference>
<comment type="caution">
    <text evidence="6">Lacks conserved residue(s) required for the propagation of feature annotation.</text>
</comment>
<dbReference type="GO" id="GO:0008168">
    <property type="term" value="F:methyltransferase activity"/>
    <property type="evidence" value="ECO:0007669"/>
    <property type="project" value="UniProtKB-KW"/>
</dbReference>
<evidence type="ECO:0000256" key="4">
    <source>
        <dbReference type="ARBA" id="ARBA00022777"/>
    </source>
</evidence>
<name>A0A1Q9F2Q6_SYMMI</name>
<reference evidence="8 9" key="1">
    <citation type="submission" date="2016-02" db="EMBL/GenBank/DDBJ databases">
        <title>Genome analysis of coral dinoflagellate symbionts highlights evolutionary adaptations to a symbiotic lifestyle.</title>
        <authorList>
            <person name="Aranda M."/>
            <person name="Li Y."/>
            <person name="Liew Y.J."/>
            <person name="Baumgarten S."/>
            <person name="Simakov O."/>
            <person name="Wilson M."/>
            <person name="Piel J."/>
            <person name="Ashoor H."/>
            <person name="Bougouffa S."/>
            <person name="Bajic V.B."/>
            <person name="Ryu T."/>
            <person name="Ravasi T."/>
            <person name="Bayer T."/>
            <person name="Micklem G."/>
            <person name="Kim H."/>
            <person name="Bhak J."/>
            <person name="Lajeunesse T.C."/>
            <person name="Voolstra C.R."/>
        </authorList>
    </citation>
    <scope>NUCLEOTIDE SEQUENCE [LARGE SCALE GENOMIC DNA]</scope>
    <source>
        <strain evidence="8 9">CCMP2467</strain>
    </source>
</reference>
<evidence type="ECO:0000256" key="6">
    <source>
        <dbReference type="PROSITE-ProRule" id="PRU01023"/>
    </source>
</evidence>
<dbReference type="SUPFAM" id="SSF56112">
    <property type="entry name" value="Protein kinase-like (PK-like)"/>
    <property type="match status" value="1"/>
</dbReference>
<dbReference type="Gene3D" id="1.25.40.10">
    <property type="entry name" value="Tetratricopeptide repeat domain"/>
    <property type="match status" value="1"/>
</dbReference>
<keyword evidence="4 8" id="KW-0418">Kinase</keyword>
<dbReference type="OrthoDB" id="427002at2759"/>
<dbReference type="InterPro" id="IPR011009">
    <property type="entry name" value="Kinase-like_dom_sf"/>
</dbReference>
<evidence type="ECO:0000256" key="2">
    <source>
        <dbReference type="ARBA" id="ARBA00022679"/>
    </source>
</evidence>
<comment type="caution">
    <text evidence="8">The sequence shown here is derived from an EMBL/GenBank/DDBJ whole genome shotgun (WGS) entry which is preliminary data.</text>
</comment>
<evidence type="ECO:0000313" key="8">
    <source>
        <dbReference type="EMBL" id="OLQ13955.1"/>
    </source>
</evidence>